<organism evidence="3">
    <name type="scientific">Streptomyces sp. NBC_00049</name>
    <dbReference type="NCBI Taxonomy" id="2903617"/>
    <lineage>
        <taxon>Bacteria</taxon>
        <taxon>Bacillati</taxon>
        <taxon>Actinomycetota</taxon>
        <taxon>Actinomycetes</taxon>
        <taxon>Kitasatosporales</taxon>
        <taxon>Streptomycetaceae</taxon>
        <taxon>Streptomyces</taxon>
    </lineage>
</organism>
<dbReference type="Pfam" id="PF00582">
    <property type="entry name" value="Usp"/>
    <property type="match status" value="2"/>
</dbReference>
<dbReference type="Gene3D" id="3.40.50.620">
    <property type="entry name" value="HUPs"/>
    <property type="match status" value="2"/>
</dbReference>
<evidence type="ECO:0000259" key="2">
    <source>
        <dbReference type="Pfam" id="PF00582"/>
    </source>
</evidence>
<dbReference type="EMBL" id="CP108264">
    <property type="protein sequence ID" value="WTU77677.1"/>
    <property type="molecule type" value="Genomic_DNA"/>
</dbReference>
<dbReference type="InterPro" id="IPR006015">
    <property type="entry name" value="Universal_stress_UspA"/>
</dbReference>
<feature type="domain" description="UspA" evidence="2">
    <location>
        <begin position="3"/>
        <end position="136"/>
    </location>
</feature>
<dbReference type="SUPFAM" id="SSF52402">
    <property type="entry name" value="Adenine nucleotide alpha hydrolases-like"/>
    <property type="match status" value="2"/>
</dbReference>
<dbReference type="PANTHER" id="PTHR46268">
    <property type="entry name" value="STRESS RESPONSE PROTEIN NHAX"/>
    <property type="match status" value="1"/>
</dbReference>
<evidence type="ECO:0000256" key="1">
    <source>
        <dbReference type="ARBA" id="ARBA00008791"/>
    </source>
</evidence>
<evidence type="ECO:0000313" key="3">
    <source>
        <dbReference type="EMBL" id="WTU77677.1"/>
    </source>
</evidence>
<comment type="similarity">
    <text evidence="1">Belongs to the universal stress protein A family.</text>
</comment>
<dbReference type="InterPro" id="IPR006016">
    <property type="entry name" value="UspA"/>
</dbReference>
<dbReference type="PANTHER" id="PTHR46268:SF6">
    <property type="entry name" value="UNIVERSAL STRESS PROTEIN UP12"/>
    <property type="match status" value="1"/>
</dbReference>
<reference evidence="3" key="1">
    <citation type="submission" date="2022-10" db="EMBL/GenBank/DDBJ databases">
        <title>The complete genomes of actinobacterial strains from the NBC collection.</title>
        <authorList>
            <person name="Joergensen T.S."/>
            <person name="Alvarez Arevalo M."/>
            <person name="Sterndorff E.B."/>
            <person name="Faurdal D."/>
            <person name="Vuksanovic O."/>
            <person name="Mourched A.-S."/>
            <person name="Charusanti P."/>
            <person name="Shaw S."/>
            <person name="Blin K."/>
            <person name="Weber T."/>
        </authorList>
    </citation>
    <scope>NUCLEOTIDE SEQUENCE</scope>
    <source>
        <strain evidence="3">NBC_00049</strain>
    </source>
</reference>
<gene>
    <name evidence="3" type="ORF">OG327_32570</name>
</gene>
<feature type="domain" description="UspA" evidence="2">
    <location>
        <begin position="152"/>
        <end position="286"/>
    </location>
</feature>
<proteinExistence type="inferred from homology"/>
<protein>
    <submittedName>
        <fullName evidence="3">Universal stress protein</fullName>
    </submittedName>
</protein>
<sequence>MKHHVTVGVDGSPESRAAARWGAREAALRKVPLRLVHAVDWLISPAVPRPGREAADRWADEALTAALEDVRRRHPGLEVSTRCLSGRPTAALAAEAVDAGLLVLGSRGVGGLAGFLIGSVGLSTLVATETPVVLVRVSDAPEEAEPARVGEIVLGVDIHEAADKVLTFAFEEADRRNCALRVIHGWKMPSIYQYAPFFDPENEREVGRSVTVMLDDMLMPWRHKFPSLSVTHEAFMGAAGDQLVQAAARADLVVVGRRLRRSPLGAHLGAVAHAVLHHAAAPVAVIAHD</sequence>
<dbReference type="AlphaFoldDB" id="A0AAU2K0S2"/>
<dbReference type="PRINTS" id="PR01438">
    <property type="entry name" value="UNVRSLSTRESS"/>
</dbReference>
<dbReference type="InterPro" id="IPR014729">
    <property type="entry name" value="Rossmann-like_a/b/a_fold"/>
</dbReference>
<accession>A0AAU2K0S2</accession>
<name>A0AAU2K0S2_9ACTN</name>